<protein>
    <submittedName>
        <fullName evidence="3">Uncharacterized protein</fullName>
    </submittedName>
</protein>
<dbReference type="Proteomes" id="UP000095285">
    <property type="component" value="Unassembled WGS sequence"/>
</dbReference>
<evidence type="ECO:0000256" key="1">
    <source>
        <dbReference type="SAM" id="Phobius"/>
    </source>
</evidence>
<proteinExistence type="predicted"/>
<keyword evidence="2" id="KW-1185">Reference proteome</keyword>
<feature type="transmembrane region" description="Helical" evidence="1">
    <location>
        <begin position="46"/>
        <end position="69"/>
    </location>
</feature>
<accession>A0A1I7VGM7</accession>
<dbReference type="AlphaFoldDB" id="A0A1I7VGM7"/>
<keyword evidence="1" id="KW-0472">Membrane</keyword>
<sequence length="153" mass="17476">MYVPFVWIDDYNDSIWNDTKFNTTHANVTIIPIKQEENLIFGYFRLYALILLAIFVILLLVITAIACYYDCENRRSSLPRDKYDSTKKGTVPTVTIKYAGEQSDIIDGKSIRVMAEESSVHSRTLRKRKMLIAARRSASTHSATCSELGDIMI</sequence>
<organism evidence="2 3">
    <name type="scientific">Loa loa</name>
    <name type="common">Eye worm</name>
    <name type="synonym">Filaria loa</name>
    <dbReference type="NCBI Taxonomy" id="7209"/>
    <lineage>
        <taxon>Eukaryota</taxon>
        <taxon>Metazoa</taxon>
        <taxon>Ecdysozoa</taxon>
        <taxon>Nematoda</taxon>
        <taxon>Chromadorea</taxon>
        <taxon>Rhabditida</taxon>
        <taxon>Spirurina</taxon>
        <taxon>Spiruromorpha</taxon>
        <taxon>Filarioidea</taxon>
        <taxon>Onchocercidae</taxon>
        <taxon>Loa</taxon>
    </lineage>
</organism>
<evidence type="ECO:0000313" key="3">
    <source>
        <dbReference type="WBParaSite" id="EN70_2324"/>
    </source>
</evidence>
<reference evidence="2" key="1">
    <citation type="submission" date="2012-04" db="EMBL/GenBank/DDBJ databases">
        <title>The Genome Sequence of Loa loa.</title>
        <authorList>
            <consortium name="The Broad Institute Genome Sequencing Platform"/>
            <consortium name="Broad Institute Genome Sequencing Center for Infectious Disease"/>
            <person name="Nutman T.B."/>
            <person name="Fink D.L."/>
            <person name="Russ C."/>
            <person name="Young S."/>
            <person name="Zeng Q."/>
            <person name="Gargeya S."/>
            <person name="Alvarado L."/>
            <person name="Berlin A."/>
            <person name="Chapman S.B."/>
            <person name="Chen Z."/>
            <person name="Freedman E."/>
            <person name="Gellesch M."/>
            <person name="Goldberg J."/>
            <person name="Griggs A."/>
            <person name="Gujja S."/>
            <person name="Heilman E.R."/>
            <person name="Heiman D."/>
            <person name="Howarth C."/>
            <person name="Mehta T."/>
            <person name="Neiman D."/>
            <person name="Pearson M."/>
            <person name="Roberts A."/>
            <person name="Saif S."/>
            <person name="Shea T."/>
            <person name="Shenoy N."/>
            <person name="Sisk P."/>
            <person name="Stolte C."/>
            <person name="Sykes S."/>
            <person name="White J."/>
            <person name="Yandava C."/>
            <person name="Haas B."/>
            <person name="Henn M.R."/>
            <person name="Nusbaum C."/>
            <person name="Birren B."/>
        </authorList>
    </citation>
    <scope>NUCLEOTIDE SEQUENCE [LARGE SCALE GENOMIC DNA]</scope>
</reference>
<keyword evidence="1" id="KW-0812">Transmembrane</keyword>
<dbReference type="WBParaSite" id="EN70_2324">
    <property type="protein sequence ID" value="EN70_2324"/>
    <property type="gene ID" value="EN70_2324"/>
</dbReference>
<keyword evidence="1" id="KW-1133">Transmembrane helix</keyword>
<name>A0A1I7VGM7_LOALO</name>
<reference evidence="3" key="2">
    <citation type="submission" date="2016-11" db="UniProtKB">
        <authorList>
            <consortium name="WormBaseParasite"/>
        </authorList>
    </citation>
    <scope>IDENTIFICATION</scope>
</reference>
<evidence type="ECO:0000313" key="2">
    <source>
        <dbReference type="Proteomes" id="UP000095285"/>
    </source>
</evidence>